<evidence type="ECO:0000256" key="3">
    <source>
        <dbReference type="SAM" id="SignalP"/>
    </source>
</evidence>
<dbReference type="EMBL" id="JABXJJ020000013">
    <property type="protein sequence ID" value="MDI5970118.1"/>
    <property type="molecule type" value="Genomic_DNA"/>
</dbReference>
<protein>
    <recommendedName>
        <fullName evidence="7">LPXTG cell wall anchor domain-containing protein</fullName>
    </recommendedName>
</protein>
<evidence type="ECO:0000313" key="5">
    <source>
        <dbReference type="EMBL" id="MDI5970118.1"/>
    </source>
</evidence>
<comment type="caution">
    <text evidence="5">The sequence shown here is derived from an EMBL/GenBank/DDBJ whole genome shotgun (WGS) entry which is preliminary data.</text>
</comment>
<feature type="compositionally biased region" description="Low complexity" evidence="1">
    <location>
        <begin position="52"/>
        <end position="80"/>
    </location>
</feature>
<dbReference type="PROSITE" id="PS51318">
    <property type="entry name" value="TAT"/>
    <property type="match status" value="1"/>
</dbReference>
<gene>
    <name evidence="4" type="ORF">POF43_029780</name>
    <name evidence="5" type="ORF">POF50_012340</name>
</gene>
<feature type="signal peptide" evidence="3">
    <location>
        <begin position="1"/>
        <end position="29"/>
    </location>
</feature>
<keyword evidence="3" id="KW-0732">Signal</keyword>
<evidence type="ECO:0000256" key="2">
    <source>
        <dbReference type="SAM" id="Phobius"/>
    </source>
</evidence>
<evidence type="ECO:0008006" key="7">
    <source>
        <dbReference type="Google" id="ProtNLM"/>
    </source>
</evidence>
<reference evidence="5 6" key="1">
    <citation type="submission" date="2023-05" db="EMBL/GenBank/DDBJ databases">
        <title>Streptantibioticus silvisoli sp. nov., acidotolerant actinomycetes 1 from pine litter.</title>
        <authorList>
            <person name="Swiecimska M."/>
            <person name="Golinska P."/>
            <person name="Sangal V."/>
            <person name="Wachnowicz B."/>
            <person name="Goodfellow M."/>
        </authorList>
    </citation>
    <scope>NUCLEOTIDE SEQUENCE</scope>
    <source>
        <strain evidence="5">SL13</strain>
        <strain evidence="4 6">SL54</strain>
    </source>
</reference>
<dbReference type="Proteomes" id="UP001156398">
    <property type="component" value="Unassembled WGS sequence"/>
</dbReference>
<dbReference type="EMBL" id="JAAGKO020000063">
    <property type="protein sequence ID" value="MDI5966873.1"/>
    <property type="molecule type" value="Genomic_DNA"/>
</dbReference>
<dbReference type="InterPro" id="IPR006311">
    <property type="entry name" value="TAT_signal"/>
</dbReference>
<accession>A0AA90H346</accession>
<name>A0AA90H346_9ACTN</name>
<keyword evidence="6" id="KW-1185">Reference proteome</keyword>
<feature type="transmembrane region" description="Helical" evidence="2">
    <location>
        <begin position="93"/>
        <end position="111"/>
    </location>
</feature>
<evidence type="ECO:0000313" key="4">
    <source>
        <dbReference type="EMBL" id="MDI5966873.1"/>
    </source>
</evidence>
<dbReference type="AlphaFoldDB" id="A0AA90H346"/>
<organism evidence="5">
    <name type="scientific">Streptantibioticus silvisoli</name>
    <dbReference type="NCBI Taxonomy" id="2705255"/>
    <lineage>
        <taxon>Bacteria</taxon>
        <taxon>Bacillati</taxon>
        <taxon>Actinomycetota</taxon>
        <taxon>Actinomycetes</taxon>
        <taxon>Kitasatosporales</taxon>
        <taxon>Streptomycetaceae</taxon>
        <taxon>Streptantibioticus</taxon>
    </lineage>
</organism>
<keyword evidence="2" id="KW-0812">Transmembrane</keyword>
<evidence type="ECO:0000313" key="6">
    <source>
        <dbReference type="Proteomes" id="UP001156398"/>
    </source>
</evidence>
<keyword evidence="2" id="KW-1133">Transmembrane helix</keyword>
<evidence type="ECO:0000256" key="1">
    <source>
        <dbReference type="SAM" id="MobiDB-lite"/>
    </source>
</evidence>
<feature type="compositionally biased region" description="Polar residues" evidence="1">
    <location>
        <begin position="40"/>
        <end position="51"/>
    </location>
</feature>
<feature type="chain" id="PRO_5041740031" description="LPXTG cell wall anchor domain-containing protein" evidence="3">
    <location>
        <begin position="30"/>
        <end position="120"/>
    </location>
</feature>
<keyword evidence="2" id="KW-0472">Membrane</keyword>
<dbReference type="RefSeq" id="WP_271316570.1">
    <property type="nucleotide sequence ID" value="NZ_JAAGKO020000063.1"/>
</dbReference>
<feature type="region of interest" description="Disordered" evidence="1">
    <location>
        <begin position="33"/>
        <end position="80"/>
    </location>
</feature>
<proteinExistence type="predicted"/>
<sequence>MASRRSLTTTTAAAGAVLIALCFMPTASASPVKAAGRAPASTTQAASQGSPASTTASVTGDTAATGDAAAPGAQTAQAPAGLADTGAVDTTPYVVGGAGFLGVGAALLLAARRRALMLEA</sequence>